<evidence type="ECO:0000313" key="1">
    <source>
        <dbReference type="EMBL" id="EKC29594.1"/>
    </source>
</evidence>
<dbReference type="Gene3D" id="3.40.250.10">
    <property type="entry name" value="Rhodanese-like domain"/>
    <property type="match status" value="1"/>
</dbReference>
<accession>K1QEU7</accession>
<dbReference type="CDD" id="cd00158">
    <property type="entry name" value="RHOD"/>
    <property type="match status" value="1"/>
</dbReference>
<organism evidence="1">
    <name type="scientific">Magallana gigas</name>
    <name type="common">Pacific oyster</name>
    <name type="synonym">Crassostrea gigas</name>
    <dbReference type="NCBI Taxonomy" id="29159"/>
    <lineage>
        <taxon>Eukaryota</taxon>
        <taxon>Metazoa</taxon>
        <taxon>Spiralia</taxon>
        <taxon>Lophotrochozoa</taxon>
        <taxon>Mollusca</taxon>
        <taxon>Bivalvia</taxon>
        <taxon>Autobranchia</taxon>
        <taxon>Pteriomorphia</taxon>
        <taxon>Ostreida</taxon>
        <taxon>Ostreoidea</taxon>
        <taxon>Ostreidae</taxon>
        <taxon>Magallana</taxon>
    </lineage>
</organism>
<proteinExistence type="predicted"/>
<dbReference type="PROSITE" id="PS50206">
    <property type="entry name" value="RHODANESE_3"/>
    <property type="match status" value="1"/>
</dbReference>
<name>K1QEU7_MAGGI</name>
<dbReference type="SUPFAM" id="SSF52821">
    <property type="entry name" value="Rhodanese/Cell cycle control phosphatase"/>
    <property type="match status" value="1"/>
</dbReference>
<dbReference type="InParanoid" id="K1QEU7"/>
<protein>
    <submittedName>
        <fullName evidence="1">Uncharacterized protein</fullName>
    </submittedName>
</protein>
<sequence length="165" mass="18192">MISGACFPAMAESVTEEASKPGFGMRLAISSIARRFPSARNVSTHWLDQRLHGGQGPQGPSSSVKILDCRAEDEYNISHIEGAVRINYESSPEELLKLAEIDLSRKDAASTNLSVYNLEGSLFKWANENRHMVNIRGETTKFAHPYNASHSYASSSILVKFSEES</sequence>
<reference evidence="1" key="1">
    <citation type="journal article" date="2012" name="Nature">
        <title>The oyster genome reveals stress adaptation and complexity of shell formation.</title>
        <authorList>
            <person name="Zhang G."/>
            <person name="Fang X."/>
            <person name="Guo X."/>
            <person name="Li L."/>
            <person name="Luo R."/>
            <person name="Xu F."/>
            <person name="Yang P."/>
            <person name="Zhang L."/>
            <person name="Wang X."/>
            <person name="Qi H."/>
            <person name="Xiong Z."/>
            <person name="Que H."/>
            <person name="Xie Y."/>
            <person name="Holland P.W."/>
            <person name="Paps J."/>
            <person name="Zhu Y."/>
            <person name="Wu F."/>
            <person name="Chen Y."/>
            <person name="Wang J."/>
            <person name="Peng C."/>
            <person name="Meng J."/>
            <person name="Yang L."/>
            <person name="Liu J."/>
            <person name="Wen B."/>
            <person name="Zhang N."/>
            <person name="Huang Z."/>
            <person name="Zhu Q."/>
            <person name="Feng Y."/>
            <person name="Mount A."/>
            <person name="Hedgecock D."/>
            <person name="Xu Z."/>
            <person name="Liu Y."/>
            <person name="Domazet-Loso T."/>
            <person name="Du Y."/>
            <person name="Sun X."/>
            <person name="Zhang S."/>
            <person name="Liu B."/>
            <person name="Cheng P."/>
            <person name="Jiang X."/>
            <person name="Li J."/>
            <person name="Fan D."/>
            <person name="Wang W."/>
            <person name="Fu W."/>
            <person name="Wang T."/>
            <person name="Wang B."/>
            <person name="Zhang J."/>
            <person name="Peng Z."/>
            <person name="Li Y."/>
            <person name="Li N."/>
            <person name="Wang J."/>
            <person name="Chen M."/>
            <person name="He Y."/>
            <person name="Tan F."/>
            <person name="Song X."/>
            <person name="Zheng Q."/>
            <person name="Huang R."/>
            <person name="Yang H."/>
            <person name="Du X."/>
            <person name="Chen L."/>
            <person name="Yang M."/>
            <person name="Gaffney P.M."/>
            <person name="Wang S."/>
            <person name="Luo L."/>
            <person name="She Z."/>
            <person name="Ming Y."/>
            <person name="Huang W."/>
            <person name="Zhang S."/>
            <person name="Huang B."/>
            <person name="Zhang Y."/>
            <person name="Qu T."/>
            <person name="Ni P."/>
            <person name="Miao G."/>
            <person name="Wang J."/>
            <person name="Wang Q."/>
            <person name="Steinberg C.E."/>
            <person name="Wang H."/>
            <person name="Li N."/>
            <person name="Qian L."/>
            <person name="Zhang G."/>
            <person name="Li Y."/>
            <person name="Yang H."/>
            <person name="Liu X."/>
            <person name="Wang J."/>
            <person name="Yin Y."/>
            <person name="Wang J."/>
        </authorList>
    </citation>
    <scope>NUCLEOTIDE SEQUENCE [LARGE SCALE GENOMIC DNA]</scope>
    <source>
        <strain evidence="1">05x7-T-G4-1.051#20</strain>
    </source>
</reference>
<dbReference type="Pfam" id="PF00581">
    <property type="entry name" value="Rhodanese"/>
    <property type="match status" value="1"/>
</dbReference>
<dbReference type="EMBL" id="JH819194">
    <property type="protein sequence ID" value="EKC29594.1"/>
    <property type="molecule type" value="Genomic_DNA"/>
</dbReference>
<dbReference type="InterPro" id="IPR001763">
    <property type="entry name" value="Rhodanese-like_dom"/>
</dbReference>
<gene>
    <name evidence="1" type="ORF">CGI_10027379</name>
</gene>
<dbReference type="AlphaFoldDB" id="K1QEU7"/>
<dbReference type="HOGENOM" id="CLU_1612388_0_0_1"/>
<dbReference type="InterPro" id="IPR036873">
    <property type="entry name" value="Rhodanese-like_dom_sf"/>
</dbReference>